<feature type="domain" description="4-oxalocrotonate tautomerase-like" evidence="2">
    <location>
        <begin position="2"/>
        <end position="53"/>
    </location>
</feature>
<evidence type="ECO:0000256" key="1">
    <source>
        <dbReference type="ARBA" id="ARBA00023235"/>
    </source>
</evidence>
<reference evidence="3" key="1">
    <citation type="submission" date="2019-08" db="EMBL/GenBank/DDBJ databases">
        <authorList>
            <person name="Kucharzyk K."/>
            <person name="Murdoch R.W."/>
            <person name="Higgins S."/>
            <person name="Loffler F."/>
        </authorList>
    </citation>
    <scope>NUCLEOTIDE SEQUENCE</scope>
</reference>
<gene>
    <name evidence="3" type="ORF">SDC9_08396</name>
</gene>
<dbReference type="Pfam" id="PF01361">
    <property type="entry name" value="Tautomerase"/>
    <property type="match status" value="1"/>
</dbReference>
<dbReference type="AlphaFoldDB" id="A0A644T750"/>
<protein>
    <recommendedName>
        <fullName evidence="2">4-oxalocrotonate tautomerase-like domain-containing protein</fullName>
    </recommendedName>
</protein>
<name>A0A644T750_9ZZZZ</name>
<accession>A0A644T750</accession>
<dbReference type="InterPro" id="IPR014347">
    <property type="entry name" value="Tautomerase/MIF_sf"/>
</dbReference>
<organism evidence="3">
    <name type="scientific">bioreactor metagenome</name>
    <dbReference type="NCBI Taxonomy" id="1076179"/>
    <lineage>
        <taxon>unclassified sequences</taxon>
        <taxon>metagenomes</taxon>
        <taxon>ecological metagenomes</taxon>
    </lineage>
</organism>
<dbReference type="EMBL" id="VSSQ01000019">
    <property type="protein sequence ID" value="MPL62776.1"/>
    <property type="molecule type" value="Genomic_DNA"/>
</dbReference>
<proteinExistence type="predicted"/>
<dbReference type="Gene3D" id="3.30.429.10">
    <property type="entry name" value="Macrophage Migration Inhibitory Factor"/>
    <property type="match status" value="1"/>
</dbReference>
<evidence type="ECO:0000313" key="3">
    <source>
        <dbReference type="EMBL" id="MPL62776.1"/>
    </source>
</evidence>
<sequence>MPVITFDGPKLTKEQKEKITKAFAESASEIIGLPVQAMVTIIRENDLENIGSGNMLLCNINEMK</sequence>
<evidence type="ECO:0000259" key="2">
    <source>
        <dbReference type="Pfam" id="PF01361"/>
    </source>
</evidence>
<dbReference type="NCBIfam" id="NF041920">
    <property type="entry name" value="DmpI"/>
    <property type="match status" value="1"/>
</dbReference>
<comment type="caution">
    <text evidence="3">The sequence shown here is derived from an EMBL/GenBank/DDBJ whole genome shotgun (WGS) entry which is preliminary data.</text>
</comment>
<dbReference type="InterPro" id="IPR004370">
    <property type="entry name" value="4-OT-like_dom"/>
</dbReference>
<keyword evidence="1" id="KW-0413">Isomerase</keyword>
<dbReference type="SUPFAM" id="SSF55331">
    <property type="entry name" value="Tautomerase/MIF"/>
    <property type="match status" value="1"/>
</dbReference>
<dbReference type="GO" id="GO:0016853">
    <property type="term" value="F:isomerase activity"/>
    <property type="evidence" value="ECO:0007669"/>
    <property type="project" value="UniProtKB-KW"/>
</dbReference>